<accession>A0A655X431</accession>
<evidence type="ECO:0000256" key="1">
    <source>
        <dbReference type="SAM" id="MobiDB-lite"/>
    </source>
</evidence>
<feature type="compositionally biased region" description="Polar residues" evidence="1">
    <location>
        <begin position="16"/>
        <end position="34"/>
    </location>
</feature>
<feature type="region of interest" description="Disordered" evidence="1">
    <location>
        <begin position="1"/>
        <end position="34"/>
    </location>
</feature>
<dbReference type="AlphaFoldDB" id="A0A655X431"/>
<proteinExistence type="predicted"/>
<reference evidence="2 3" key="1">
    <citation type="submission" date="2015-07" db="EMBL/GenBank/DDBJ databases">
        <authorList>
            <consortium name="Pathogen Informatics"/>
        </authorList>
    </citation>
    <scope>NUCLEOTIDE SEQUENCE [LARGE SCALE GENOMIC DNA]</scope>
    <source>
        <strain evidence="2 3">A325</strain>
    </source>
</reference>
<dbReference type="Proteomes" id="UP000046067">
    <property type="component" value="Unassembled WGS sequence"/>
</dbReference>
<evidence type="ECO:0000313" key="3">
    <source>
        <dbReference type="Proteomes" id="UP000046067"/>
    </source>
</evidence>
<organism evidence="2 3">
    <name type="scientific">Vibrio cholerae</name>
    <dbReference type="NCBI Taxonomy" id="666"/>
    <lineage>
        <taxon>Bacteria</taxon>
        <taxon>Pseudomonadati</taxon>
        <taxon>Pseudomonadota</taxon>
        <taxon>Gammaproteobacteria</taxon>
        <taxon>Vibrionales</taxon>
        <taxon>Vibrionaceae</taxon>
        <taxon>Vibrio</taxon>
    </lineage>
</organism>
<sequence>MTFEINGAPSPKESHSNATKNATKQTINQDPTTH</sequence>
<gene>
    <name evidence="2" type="ORF">ERS013201_01660</name>
</gene>
<name>A0A655X431_VIBCL</name>
<protein>
    <submittedName>
        <fullName evidence="2">Uncharacterized protein</fullName>
    </submittedName>
</protein>
<dbReference type="EMBL" id="CWQJ01000008">
    <property type="protein sequence ID" value="CSC04977.1"/>
    <property type="molecule type" value="Genomic_DNA"/>
</dbReference>
<evidence type="ECO:0000313" key="2">
    <source>
        <dbReference type="EMBL" id="CSC04977.1"/>
    </source>
</evidence>